<evidence type="ECO:0000256" key="1">
    <source>
        <dbReference type="SAM" id="MobiDB-lite"/>
    </source>
</evidence>
<feature type="compositionally biased region" description="Basic and acidic residues" evidence="1">
    <location>
        <begin position="241"/>
        <end position="252"/>
    </location>
</feature>
<proteinExistence type="predicted"/>
<reference evidence="2" key="1">
    <citation type="journal article" date="2022" name="Plant J.">
        <title>Strategies of tolerance reflected in two North American maple genomes.</title>
        <authorList>
            <person name="McEvoy S.L."/>
            <person name="Sezen U.U."/>
            <person name="Trouern-Trend A."/>
            <person name="McMahon S.M."/>
            <person name="Schaberg P.G."/>
            <person name="Yang J."/>
            <person name="Wegrzyn J.L."/>
            <person name="Swenson N.G."/>
        </authorList>
    </citation>
    <scope>NUCLEOTIDE SEQUENCE</scope>
    <source>
        <strain evidence="2">NS2018</strain>
    </source>
</reference>
<evidence type="ECO:0000313" key="3">
    <source>
        <dbReference type="Proteomes" id="UP001168877"/>
    </source>
</evidence>
<feature type="compositionally biased region" description="Basic and acidic residues" evidence="1">
    <location>
        <begin position="274"/>
        <end position="288"/>
    </location>
</feature>
<feature type="region of interest" description="Disordered" evidence="1">
    <location>
        <begin position="180"/>
        <end position="318"/>
    </location>
</feature>
<feature type="compositionally biased region" description="Basic and acidic residues" evidence="1">
    <location>
        <begin position="307"/>
        <end position="318"/>
    </location>
</feature>
<reference evidence="2" key="2">
    <citation type="submission" date="2023-06" db="EMBL/GenBank/DDBJ databases">
        <authorList>
            <person name="Swenson N.G."/>
            <person name="Wegrzyn J.L."/>
            <person name="Mcevoy S.L."/>
        </authorList>
    </citation>
    <scope>NUCLEOTIDE SEQUENCE</scope>
    <source>
        <strain evidence="2">NS2018</strain>
        <tissue evidence="2">Leaf</tissue>
    </source>
</reference>
<comment type="caution">
    <text evidence="2">The sequence shown here is derived from an EMBL/GenBank/DDBJ whole genome shotgun (WGS) entry which is preliminary data.</text>
</comment>
<dbReference type="EMBL" id="JAUESC010000382">
    <property type="protein sequence ID" value="KAK0587346.1"/>
    <property type="molecule type" value="Genomic_DNA"/>
</dbReference>
<protein>
    <recommendedName>
        <fullName evidence="4">Zinc knuckle CX2CX4HX4C domain-containing protein</fullName>
    </recommendedName>
</protein>
<dbReference type="AlphaFoldDB" id="A0AA39S7V8"/>
<keyword evidence="3" id="KW-1185">Reference proteome</keyword>
<dbReference type="Proteomes" id="UP001168877">
    <property type="component" value="Unassembled WGS sequence"/>
</dbReference>
<name>A0AA39S7V8_ACESA</name>
<evidence type="ECO:0000313" key="2">
    <source>
        <dbReference type="EMBL" id="KAK0587346.1"/>
    </source>
</evidence>
<feature type="compositionally biased region" description="Low complexity" evidence="1">
    <location>
        <begin position="191"/>
        <end position="206"/>
    </location>
</feature>
<organism evidence="2 3">
    <name type="scientific">Acer saccharum</name>
    <name type="common">Sugar maple</name>
    <dbReference type="NCBI Taxonomy" id="4024"/>
    <lineage>
        <taxon>Eukaryota</taxon>
        <taxon>Viridiplantae</taxon>
        <taxon>Streptophyta</taxon>
        <taxon>Embryophyta</taxon>
        <taxon>Tracheophyta</taxon>
        <taxon>Spermatophyta</taxon>
        <taxon>Magnoliopsida</taxon>
        <taxon>eudicotyledons</taxon>
        <taxon>Gunneridae</taxon>
        <taxon>Pentapetalae</taxon>
        <taxon>rosids</taxon>
        <taxon>malvids</taxon>
        <taxon>Sapindales</taxon>
        <taxon>Sapindaceae</taxon>
        <taxon>Hippocastanoideae</taxon>
        <taxon>Acereae</taxon>
        <taxon>Acer</taxon>
    </lineage>
</organism>
<accession>A0AA39S7V8</accession>
<evidence type="ECO:0008006" key="4">
    <source>
        <dbReference type="Google" id="ProtNLM"/>
    </source>
</evidence>
<gene>
    <name evidence="2" type="ORF">LWI29_021326</name>
</gene>
<sequence length="318" mass="34981">MSNSRGRSRSPCNEDAYCGVSSSDLVDANVDGGEIHKSSTPVSTKDGLLAEIHKRPNGSSKIGLKSGKWKRLAHDGVRMDSGLEAEVQMGKRGLVLENDSEKQEVKFAKVNDRFIKLNVEDSGRPVVVPLTYERLPEFCYAYGRIGHELRECLDDEARTEALEGSSTRFGSWMRAAVGERTKVNQQRQWGKNSSDSSENKSLSLSDGPFQKVGGSKPDPFQKQALERSVGGETAGTMTDRMGVETRPEKELIESGYEDSTNLVDHIQGFGSSLGEKRQQEKGKPEQVEHSASISAMEGVVVYSGNSDTRELKETCREK</sequence>